<dbReference type="InterPro" id="IPR051783">
    <property type="entry name" value="NAD(P)-dependent_oxidoreduct"/>
</dbReference>
<keyword evidence="3" id="KW-1185">Reference proteome</keyword>
<evidence type="ECO:0000313" key="2">
    <source>
        <dbReference type="EMBL" id="QDT61207.1"/>
    </source>
</evidence>
<reference evidence="2 3" key="1">
    <citation type="submission" date="2019-02" db="EMBL/GenBank/DDBJ databases">
        <title>Deep-cultivation of Planctomycetes and their phenomic and genomic characterization uncovers novel biology.</title>
        <authorList>
            <person name="Wiegand S."/>
            <person name="Jogler M."/>
            <person name="Boedeker C."/>
            <person name="Pinto D."/>
            <person name="Vollmers J."/>
            <person name="Rivas-Marin E."/>
            <person name="Kohn T."/>
            <person name="Peeters S.H."/>
            <person name="Heuer A."/>
            <person name="Rast P."/>
            <person name="Oberbeckmann S."/>
            <person name="Bunk B."/>
            <person name="Jeske O."/>
            <person name="Meyerdierks A."/>
            <person name="Storesund J.E."/>
            <person name="Kallscheuer N."/>
            <person name="Luecker S."/>
            <person name="Lage O.M."/>
            <person name="Pohl T."/>
            <person name="Merkel B.J."/>
            <person name="Hornburger P."/>
            <person name="Mueller R.-W."/>
            <person name="Bruemmer F."/>
            <person name="Labrenz M."/>
            <person name="Spormann A.M."/>
            <person name="Op den Camp H."/>
            <person name="Overmann J."/>
            <person name="Amann R."/>
            <person name="Jetten M.S.M."/>
            <person name="Mascher T."/>
            <person name="Medema M.H."/>
            <person name="Devos D.P."/>
            <person name="Kaster A.-K."/>
            <person name="Ovreas L."/>
            <person name="Rohde M."/>
            <person name="Galperin M.Y."/>
            <person name="Jogler C."/>
        </authorList>
    </citation>
    <scope>NUCLEOTIDE SEQUENCE [LARGE SCALE GENOMIC DNA]</scope>
    <source>
        <strain evidence="2 3">SV_7m_r</strain>
    </source>
</reference>
<dbReference type="GO" id="GO:0016853">
    <property type="term" value="F:isomerase activity"/>
    <property type="evidence" value="ECO:0007669"/>
    <property type="project" value="UniProtKB-KW"/>
</dbReference>
<gene>
    <name evidence="2" type="ORF">SV7mr_37410</name>
</gene>
<dbReference type="GO" id="GO:0005737">
    <property type="term" value="C:cytoplasm"/>
    <property type="evidence" value="ECO:0007669"/>
    <property type="project" value="TreeGrafter"/>
</dbReference>
<dbReference type="Gene3D" id="3.40.50.720">
    <property type="entry name" value="NAD(P)-binding Rossmann-like Domain"/>
    <property type="match status" value="1"/>
</dbReference>
<sequence>MKQVLITGATGFIGAQLVRLLKQQGVEVRCLVRKTSDRSRLDPYSPEYVVGELTDDNALARAVEGCQTVFNLAGTTKSLGLRGFVRANVHGPRSVARACLKQDAKPVLVHVSSLAASGPSTSDRARQESDCEAPVSNYGRSKLMGERAVASYADRLPISIVRPPIVLGPGDKDGFEMFQSASRFGVHVTPGKGNGKMSVVHVDDLCQNLTAVARRGQRLTKPNPDGQGIFYVGDHHQPTYAELGRMIGKAMGLRSTRVIPIPMPALWAVSAVNQWVSKLRGRPHILNLDKTREAAAGCWTCDPGKLREQLGFQPVFSLQERLNQTAQWYLDNGWLSAGSTVTEPRKDTLSTR</sequence>
<dbReference type="InterPro" id="IPR001509">
    <property type="entry name" value="Epimerase_deHydtase"/>
</dbReference>
<accession>A0A517SYI3</accession>
<name>A0A517SYI3_9BACT</name>
<dbReference type="SUPFAM" id="SSF51735">
    <property type="entry name" value="NAD(P)-binding Rossmann-fold domains"/>
    <property type="match status" value="1"/>
</dbReference>
<protein>
    <submittedName>
        <fullName evidence="2">3 beta-hydroxysteroid dehydrogenase/Delta 5--&gt;4-isomerase</fullName>
    </submittedName>
</protein>
<dbReference type="Proteomes" id="UP000315003">
    <property type="component" value="Chromosome"/>
</dbReference>
<organism evidence="2 3">
    <name type="scientific">Stieleria bergensis</name>
    <dbReference type="NCBI Taxonomy" id="2528025"/>
    <lineage>
        <taxon>Bacteria</taxon>
        <taxon>Pseudomonadati</taxon>
        <taxon>Planctomycetota</taxon>
        <taxon>Planctomycetia</taxon>
        <taxon>Pirellulales</taxon>
        <taxon>Pirellulaceae</taxon>
        <taxon>Stieleria</taxon>
    </lineage>
</organism>
<evidence type="ECO:0000313" key="3">
    <source>
        <dbReference type="Proteomes" id="UP000315003"/>
    </source>
</evidence>
<dbReference type="EMBL" id="CP036272">
    <property type="protein sequence ID" value="QDT61207.1"/>
    <property type="molecule type" value="Genomic_DNA"/>
</dbReference>
<proteinExistence type="predicted"/>
<dbReference type="InterPro" id="IPR036291">
    <property type="entry name" value="NAD(P)-bd_dom_sf"/>
</dbReference>
<dbReference type="AlphaFoldDB" id="A0A517SYI3"/>
<dbReference type="Pfam" id="PF01370">
    <property type="entry name" value="Epimerase"/>
    <property type="match status" value="1"/>
</dbReference>
<feature type="domain" description="NAD-dependent epimerase/dehydratase" evidence="1">
    <location>
        <begin position="4"/>
        <end position="218"/>
    </location>
</feature>
<dbReference type="PANTHER" id="PTHR48079:SF6">
    <property type="entry name" value="NAD(P)-BINDING DOMAIN-CONTAINING PROTEIN-RELATED"/>
    <property type="match status" value="1"/>
</dbReference>
<dbReference type="GO" id="GO:0004029">
    <property type="term" value="F:aldehyde dehydrogenase (NAD+) activity"/>
    <property type="evidence" value="ECO:0007669"/>
    <property type="project" value="TreeGrafter"/>
</dbReference>
<dbReference type="RefSeq" id="WP_145275039.1">
    <property type="nucleotide sequence ID" value="NZ_CP036272.1"/>
</dbReference>
<dbReference type="PANTHER" id="PTHR48079">
    <property type="entry name" value="PROTEIN YEEZ"/>
    <property type="match status" value="1"/>
</dbReference>
<dbReference type="OrthoDB" id="9811743at2"/>
<evidence type="ECO:0000259" key="1">
    <source>
        <dbReference type="Pfam" id="PF01370"/>
    </source>
</evidence>
<keyword evidence="2" id="KW-0413">Isomerase</keyword>